<feature type="region of interest" description="Disordered" evidence="1">
    <location>
        <begin position="140"/>
        <end position="168"/>
    </location>
</feature>
<name>A0ABT3GAN0_9BACT</name>
<dbReference type="Pfam" id="PF11300">
    <property type="entry name" value="DUF3102"/>
    <property type="match status" value="1"/>
</dbReference>
<gene>
    <name evidence="2" type="ORF">OJ996_25160</name>
</gene>
<reference evidence="2" key="1">
    <citation type="submission" date="2022-10" db="EMBL/GenBank/DDBJ databases">
        <title>Luteolibacter sp. GHJ8, whole genome shotgun sequencing project.</title>
        <authorList>
            <person name="Zhao G."/>
            <person name="Shen L."/>
        </authorList>
    </citation>
    <scope>NUCLEOTIDE SEQUENCE</scope>
    <source>
        <strain evidence="2">GHJ8</strain>
    </source>
</reference>
<proteinExistence type="predicted"/>
<feature type="region of interest" description="Disordered" evidence="1">
    <location>
        <begin position="1"/>
        <end position="36"/>
    </location>
</feature>
<dbReference type="EMBL" id="JAPDDR010000020">
    <property type="protein sequence ID" value="MCW1916902.1"/>
    <property type="molecule type" value="Genomic_DNA"/>
</dbReference>
<evidence type="ECO:0000313" key="2">
    <source>
        <dbReference type="EMBL" id="MCW1916902.1"/>
    </source>
</evidence>
<dbReference type="RefSeq" id="WP_264516521.1">
    <property type="nucleotide sequence ID" value="NZ_JAPDDR010000020.1"/>
</dbReference>
<keyword evidence="3" id="KW-1185">Reference proteome</keyword>
<accession>A0ABT3GAN0</accession>
<protein>
    <submittedName>
        <fullName evidence="2">DUF3102 domain-containing protein</fullName>
    </submittedName>
</protein>
<dbReference type="Proteomes" id="UP001165653">
    <property type="component" value="Unassembled WGS sequence"/>
</dbReference>
<sequence length="256" mass="27512">MSANPAIGGNEGPSPVGKLTEAHSIIPSPDSVQLPANDPETIRKLAWFSEEADRALATSQDQAQSVVEYARKCGEFLNRAKDHLPHGEFQKWLQQNFKGSARTAHNYRRLASNWQSIADLPFESVASAIALIRFGDSPPEEVNLEQAGHEKRTPAEDDGANAASGRGESCWEADSVAPLIARDGDAQTLPSSESLRASGNKAAAVIVLLKKHLKAGPTEAIREELREVQEFCRQELSKLGSAIESEPGAPPISGSL</sequence>
<organism evidence="2 3">
    <name type="scientific">Luteolibacter rhizosphaerae</name>
    <dbReference type="NCBI Taxonomy" id="2989719"/>
    <lineage>
        <taxon>Bacteria</taxon>
        <taxon>Pseudomonadati</taxon>
        <taxon>Verrucomicrobiota</taxon>
        <taxon>Verrucomicrobiia</taxon>
        <taxon>Verrucomicrobiales</taxon>
        <taxon>Verrucomicrobiaceae</taxon>
        <taxon>Luteolibacter</taxon>
    </lineage>
</organism>
<evidence type="ECO:0000313" key="3">
    <source>
        <dbReference type="Proteomes" id="UP001165653"/>
    </source>
</evidence>
<comment type="caution">
    <text evidence="2">The sequence shown here is derived from an EMBL/GenBank/DDBJ whole genome shotgun (WGS) entry which is preliminary data.</text>
</comment>
<dbReference type="InterPro" id="IPR021451">
    <property type="entry name" value="DUF3102"/>
</dbReference>
<evidence type="ECO:0000256" key="1">
    <source>
        <dbReference type="SAM" id="MobiDB-lite"/>
    </source>
</evidence>